<evidence type="ECO:0000313" key="1">
    <source>
        <dbReference type="EMBL" id="MBL6446659.1"/>
    </source>
</evidence>
<evidence type="ECO:0000313" key="2">
    <source>
        <dbReference type="Proteomes" id="UP000614216"/>
    </source>
</evidence>
<accession>A0A937KBW5</accession>
<comment type="caution">
    <text evidence="1">The sequence shown here is derived from an EMBL/GenBank/DDBJ whole genome shotgun (WGS) entry which is preliminary data.</text>
</comment>
<name>A0A937KBW5_9BACT</name>
<protein>
    <recommendedName>
        <fullName evidence="3">DUF3575 domain-containing protein</fullName>
    </recommendedName>
</protein>
<sequence length="183" mass="21139">MKSVFFFLLIIFSGSLGAQSKWNNYLGFYFTGDAQMYYTGLSVQLGSEFHLKHHLSISPYIHYFNNDKGDDSFEVLSAAVLLQWNFGKKKRLYVASGLAFQRAVEEDVFYTDTIDRSIFLPAYRFGHEVPIKGIVLCPEICLTGPYYYYQTTELFTLPSIGFRIYRQKNNIDHLPPNVESVSY</sequence>
<keyword evidence="2" id="KW-1185">Reference proteome</keyword>
<evidence type="ECO:0008006" key="3">
    <source>
        <dbReference type="Google" id="ProtNLM"/>
    </source>
</evidence>
<dbReference type="Proteomes" id="UP000614216">
    <property type="component" value="Unassembled WGS sequence"/>
</dbReference>
<dbReference type="EMBL" id="JAEUGD010000031">
    <property type="protein sequence ID" value="MBL6446659.1"/>
    <property type="molecule type" value="Genomic_DNA"/>
</dbReference>
<dbReference type="RefSeq" id="WP_202856189.1">
    <property type="nucleotide sequence ID" value="NZ_JAEUGD010000031.1"/>
</dbReference>
<dbReference type="AlphaFoldDB" id="A0A937KBW5"/>
<gene>
    <name evidence="1" type="ORF">JMN32_10075</name>
</gene>
<organism evidence="1 2">
    <name type="scientific">Fulvivirga marina</name>
    <dbReference type="NCBI Taxonomy" id="2494733"/>
    <lineage>
        <taxon>Bacteria</taxon>
        <taxon>Pseudomonadati</taxon>
        <taxon>Bacteroidota</taxon>
        <taxon>Cytophagia</taxon>
        <taxon>Cytophagales</taxon>
        <taxon>Fulvivirgaceae</taxon>
        <taxon>Fulvivirga</taxon>
    </lineage>
</organism>
<proteinExistence type="predicted"/>
<reference evidence="1" key="1">
    <citation type="submission" date="2021-01" db="EMBL/GenBank/DDBJ databases">
        <title>Fulvivirga kasyanovii gen. nov., sp nov., a novel member of the phylum Bacteroidetes isolated from seawater in a mussel farm.</title>
        <authorList>
            <person name="Zhao L.-H."/>
            <person name="Wang Z.-J."/>
        </authorList>
    </citation>
    <scope>NUCLEOTIDE SEQUENCE</scope>
    <source>
        <strain evidence="1">29W222</strain>
    </source>
</reference>